<dbReference type="AlphaFoldDB" id="D8SF18"/>
<dbReference type="PANTHER" id="PTHR43690:SF18">
    <property type="entry name" value="INSULIN-DEGRADING ENZYME-RELATED"/>
    <property type="match status" value="1"/>
</dbReference>
<gene>
    <name evidence="13" type="ORF">SELMODRAFT_154839</name>
</gene>
<keyword evidence="4" id="KW-0479">Metal-binding</keyword>
<proteinExistence type="inferred from homology"/>
<evidence type="ECO:0000256" key="4">
    <source>
        <dbReference type="ARBA" id="ARBA00022723"/>
    </source>
</evidence>
<dbReference type="InParanoid" id="D8SF18"/>
<keyword evidence="6" id="KW-0862">Zinc</keyword>
<organism evidence="14">
    <name type="scientific">Selaginella moellendorffii</name>
    <name type="common">Spikemoss</name>
    <dbReference type="NCBI Taxonomy" id="88036"/>
    <lineage>
        <taxon>Eukaryota</taxon>
        <taxon>Viridiplantae</taxon>
        <taxon>Streptophyta</taxon>
        <taxon>Embryophyta</taxon>
        <taxon>Tracheophyta</taxon>
        <taxon>Lycopodiopsida</taxon>
        <taxon>Selaginellales</taxon>
        <taxon>Selaginellaceae</taxon>
        <taxon>Selaginella</taxon>
    </lineage>
</organism>
<dbReference type="InterPro" id="IPR054734">
    <property type="entry name" value="PqqF-like_C_4"/>
</dbReference>
<dbReference type="PANTHER" id="PTHR43690">
    <property type="entry name" value="NARDILYSIN"/>
    <property type="match status" value="1"/>
</dbReference>
<dbReference type="FunFam" id="3.30.830.10:FF:000005">
    <property type="entry name" value="nardilysin isoform X1"/>
    <property type="match status" value="1"/>
</dbReference>
<dbReference type="FunFam" id="3.30.830.10:FF:000012">
    <property type="entry name" value="Protease 3"/>
    <property type="match status" value="1"/>
</dbReference>
<evidence type="ECO:0000256" key="5">
    <source>
        <dbReference type="ARBA" id="ARBA00022801"/>
    </source>
</evidence>
<reference evidence="13 14" key="1">
    <citation type="journal article" date="2011" name="Science">
        <title>The Selaginella genome identifies genetic changes associated with the evolution of vascular plants.</title>
        <authorList>
            <person name="Banks J.A."/>
            <person name="Nishiyama T."/>
            <person name="Hasebe M."/>
            <person name="Bowman J.L."/>
            <person name="Gribskov M."/>
            <person name="dePamphilis C."/>
            <person name="Albert V.A."/>
            <person name="Aono N."/>
            <person name="Aoyama T."/>
            <person name="Ambrose B.A."/>
            <person name="Ashton N.W."/>
            <person name="Axtell M.J."/>
            <person name="Barker E."/>
            <person name="Barker M.S."/>
            <person name="Bennetzen J.L."/>
            <person name="Bonawitz N.D."/>
            <person name="Chapple C."/>
            <person name="Cheng C."/>
            <person name="Correa L.G."/>
            <person name="Dacre M."/>
            <person name="DeBarry J."/>
            <person name="Dreyer I."/>
            <person name="Elias M."/>
            <person name="Engstrom E.M."/>
            <person name="Estelle M."/>
            <person name="Feng L."/>
            <person name="Finet C."/>
            <person name="Floyd S.K."/>
            <person name="Frommer W.B."/>
            <person name="Fujita T."/>
            <person name="Gramzow L."/>
            <person name="Gutensohn M."/>
            <person name="Harholt J."/>
            <person name="Hattori M."/>
            <person name="Heyl A."/>
            <person name="Hirai T."/>
            <person name="Hiwatashi Y."/>
            <person name="Ishikawa M."/>
            <person name="Iwata M."/>
            <person name="Karol K.G."/>
            <person name="Koehler B."/>
            <person name="Kolukisaoglu U."/>
            <person name="Kubo M."/>
            <person name="Kurata T."/>
            <person name="Lalonde S."/>
            <person name="Li K."/>
            <person name="Li Y."/>
            <person name="Litt A."/>
            <person name="Lyons E."/>
            <person name="Manning G."/>
            <person name="Maruyama T."/>
            <person name="Michael T.P."/>
            <person name="Mikami K."/>
            <person name="Miyazaki S."/>
            <person name="Morinaga S."/>
            <person name="Murata T."/>
            <person name="Mueller-Roeber B."/>
            <person name="Nelson D.R."/>
            <person name="Obara M."/>
            <person name="Oguri Y."/>
            <person name="Olmstead R.G."/>
            <person name="Onodera N."/>
            <person name="Petersen B.L."/>
            <person name="Pils B."/>
            <person name="Prigge M."/>
            <person name="Rensing S.A."/>
            <person name="Riano-Pachon D.M."/>
            <person name="Roberts A.W."/>
            <person name="Sato Y."/>
            <person name="Scheller H.V."/>
            <person name="Schulz B."/>
            <person name="Schulz C."/>
            <person name="Shakirov E.V."/>
            <person name="Shibagaki N."/>
            <person name="Shinohara N."/>
            <person name="Shippen D.E."/>
            <person name="Soerensen I."/>
            <person name="Sotooka R."/>
            <person name="Sugimoto N."/>
            <person name="Sugita M."/>
            <person name="Sumikawa N."/>
            <person name="Tanurdzic M."/>
            <person name="Theissen G."/>
            <person name="Ulvskov P."/>
            <person name="Wakazuki S."/>
            <person name="Weng J.K."/>
            <person name="Willats W.W."/>
            <person name="Wipf D."/>
            <person name="Wolf P.G."/>
            <person name="Yang L."/>
            <person name="Zimmer A.D."/>
            <person name="Zhu Q."/>
            <person name="Mitros T."/>
            <person name="Hellsten U."/>
            <person name="Loque D."/>
            <person name="Otillar R."/>
            <person name="Salamov A."/>
            <person name="Schmutz J."/>
            <person name="Shapiro H."/>
            <person name="Lindquist E."/>
            <person name="Lucas S."/>
            <person name="Rokhsar D."/>
            <person name="Grigoriev I.V."/>
        </authorList>
    </citation>
    <scope>NUCLEOTIDE SEQUENCE [LARGE SCALE GENOMIC DNA]</scope>
</reference>
<accession>D8SF18</accession>
<evidence type="ECO:0000256" key="1">
    <source>
        <dbReference type="ARBA" id="ARBA00001947"/>
    </source>
</evidence>
<evidence type="ECO:0000313" key="14">
    <source>
        <dbReference type="Proteomes" id="UP000001514"/>
    </source>
</evidence>
<evidence type="ECO:0000259" key="12">
    <source>
        <dbReference type="Pfam" id="PF22456"/>
    </source>
</evidence>
<evidence type="ECO:0000256" key="7">
    <source>
        <dbReference type="ARBA" id="ARBA00023049"/>
    </source>
</evidence>
<dbReference type="FunCoup" id="D8SF18">
    <property type="interactions" value="1985"/>
</dbReference>
<dbReference type="InterPro" id="IPR032632">
    <property type="entry name" value="Peptidase_M16_M"/>
</dbReference>
<feature type="domain" description="Peptidase M16 C-terminal" evidence="10">
    <location>
        <begin position="173"/>
        <end position="352"/>
    </location>
</feature>
<keyword evidence="5" id="KW-0378">Hydrolase</keyword>
<dbReference type="Pfam" id="PF00675">
    <property type="entry name" value="Peptidase_M16"/>
    <property type="match status" value="1"/>
</dbReference>
<comment type="cofactor">
    <cofactor evidence="1">
        <name>Zn(2+)</name>
        <dbReference type="ChEBI" id="CHEBI:29105"/>
    </cofactor>
</comment>
<dbReference type="InterPro" id="IPR011765">
    <property type="entry name" value="Pept_M16_N"/>
</dbReference>
<dbReference type="STRING" id="88036.D8SF18"/>
<dbReference type="Gene3D" id="3.30.830.10">
    <property type="entry name" value="Metalloenzyme, LuxS/M16 peptidase-like"/>
    <property type="match status" value="4"/>
</dbReference>
<dbReference type="InterPro" id="IPR007863">
    <property type="entry name" value="Peptidase_M16_C"/>
</dbReference>
<dbReference type="eggNOG" id="KOG0959">
    <property type="taxonomic scope" value="Eukaryota"/>
</dbReference>
<dbReference type="SUPFAM" id="SSF63411">
    <property type="entry name" value="LuxS/MPP-like metallohydrolase"/>
    <property type="match status" value="4"/>
</dbReference>
<sequence>MARDEVPEDGKKRGGMAQAKKAAAAMCVSVGSFSDPKDAEGLAHFLEHMLFMGSSKFPDENEYAGFLAEHGGSSNAFTEMEYTCYHFDVNHMYLKPALERFSQFFISPLVKGDSIEREVQAVDSEFVQALQNDGCRLNQLKCHTADLRHPYNRFSWGNAKSLGEAITKCTDIRQKLIEFYKQHYLANRMKLVVLGGEPLATLKEWVTELFEDIPEGSSKPQRFSWNGPVWPAGKIYHVESVKDQHRLILSWVMPCLHTEYLKKPHDYLSHLIGHEGKGSLLQFLKANGWATDLAAGVSEDDFEKSTAGYLFSVCINLTVSGLGKIHEIVGKFFEFVKLLRDSKPQEWIFEELHAVSAMDFRFVEEEPADDYVSTLAKNMHLFPEHHVIYGDYAHDQWDPKLAEELLNYLSPMTMRVDIVTKSFNKDAPDVVFEPWFGTPYVVNEAPKDLLNGWLNPLAVNDALHLPAVNEFISRDFSIKSADDSNVLPVVIAEDSSVKVWHKLDRTFQTPRANVFMKLSCRMDGLRSEVLTSLYTLLLKDALNETIYMATVAGLSSSVVANIHNIEFKVHGYNEKLGVLAQQICQLLKALVPANDRFEVAKEQYERLCRNARVKPMTHSAALRVQILRMGSWSEEERLAYLSTLSAEDVRNFIPQLFREAHVEALCHGNLTKEEALDIVNVVKSTVVTVPMLEETMPKIRIVKIPSQTDFAYNVPVVNPLEENSVAELYFQMGLDLGAESVREHVLGDLFEHMVYEPFFNQLRTIEQLGYRVDCGTRYTYGVLGFCFRIMSSKYSPTHIHKRIEDFIDKLQKTLDDMSEEVFDNYKNCLIAEKMEKDKCLSDETDRHWGHVLDQRYLFDAHEKEAVALKDIKKEDVVEWYKQHIRAGGSMRRSLCIHVWGCQFKDEMQKNKNKRNKRTPYRLIEDIDEFKNKAELYPPFP</sequence>
<dbReference type="OMA" id="INQVMEH"/>
<dbReference type="PROSITE" id="PS00143">
    <property type="entry name" value="INSULINASE"/>
    <property type="match status" value="1"/>
</dbReference>
<evidence type="ECO:0000259" key="9">
    <source>
        <dbReference type="Pfam" id="PF00675"/>
    </source>
</evidence>
<name>D8SF18_SELML</name>
<keyword evidence="3" id="KW-0645">Protease</keyword>
<keyword evidence="14" id="KW-1185">Reference proteome</keyword>
<dbReference type="HOGENOM" id="CLU_004639_1_1_1"/>
<keyword evidence="7" id="KW-0482">Metalloprotease</keyword>
<evidence type="ECO:0008006" key="15">
    <source>
        <dbReference type="Google" id="ProtNLM"/>
    </source>
</evidence>
<feature type="domain" description="Peptidase M16 N-terminal" evidence="9">
    <location>
        <begin position="18"/>
        <end position="144"/>
    </location>
</feature>
<dbReference type="Pfam" id="PF22456">
    <property type="entry name" value="PqqF-like_C_4"/>
    <property type="match status" value="1"/>
</dbReference>
<dbReference type="InterPro" id="IPR001431">
    <property type="entry name" value="Pept_M16_Zn_BS"/>
</dbReference>
<dbReference type="EMBL" id="GL377616">
    <property type="protein sequence ID" value="EFJ16962.1"/>
    <property type="molecule type" value="Genomic_DNA"/>
</dbReference>
<dbReference type="KEGG" id="smo:SELMODRAFT_154839"/>
<dbReference type="GO" id="GO:0006508">
    <property type="term" value="P:proteolysis"/>
    <property type="evidence" value="ECO:0007669"/>
    <property type="project" value="UniProtKB-KW"/>
</dbReference>
<dbReference type="MEROPS" id="M16.A02"/>
<evidence type="ECO:0000259" key="11">
    <source>
        <dbReference type="Pfam" id="PF16187"/>
    </source>
</evidence>
<dbReference type="GO" id="GO:0046872">
    <property type="term" value="F:metal ion binding"/>
    <property type="evidence" value="ECO:0007669"/>
    <property type="project" value="UniProtKB-KW"/>
</dbReference>
<protein>
    <recommendedName>
        <fullName evidence="15">Insulin-degrading enzyme</fullName>
    </recommendedName>
</protein>
<feature type="domain" description="Coenzyme PQQ synthesis protein F-like C-terminal lobe" evidence="12">
    <location>
        <begin position="749"/>
        <end position="848"/>
    </location>
</feature>
<dbReference type="Pfam" id="PF16187">
    <property type="entry name" value="Peptidase_M16_M"/>
    <property type="match status" value="1"/>
</dbReference>
<dbReference type="InterPro" id="IPR050626">
    <property type="entry name" value="Peptidase_M16"/>
</dbReference>
<dbReference type="InterPro" id="IPR011249">
    <property type="entry name" value="Metalloenz_LuxS/M16"/>
</dbReference>
<dbReference type="OrthoDB" id="952271at2759"/>
<dbReference type="GO" id="GO:0005737">
    <property type="term" value="C:cytoplasm"/>
    <property type="evidence" value="ECO:0007669"/>
    <property type="project" value="UniProtKB-ARBA"/>
</dbReference>
<evidence type="ECO:0000256" key="6">
    <source>
        <dbReference type="ARBA" id="ARBA00022833"/>
    </source>
</evidence>
<dbReference type="Gramene" id="EFJ16962">
    <property type="protein sequence ID" value="EFJ16962"/>
    <property type="gene ID" value="SELMODRAFT_154839"/>
</dbReference>
<evidence type="ECO:0000256" key="3">
    <source>
        <dbReference type="ARBA" id="ARBA00022670"/>
    </source>
</evidence>
<evidence type="ECO:0000256" key="8">
    <source>
        <dbReference type="RuleBase" id="RU004447"/>
    </source>
</evidence>
<feature type="domain" description="Peptidase M16 middle/third" evidence="11">
    <location>
        <begin position="360"/>
        <end position="639"/>
    </location>
</feature>
<comment type="similarity">
    <text evidence="2 8">Belongs to the peptidase M16 family.</text>
</comment>
<evidence type="ECO:0000256" key="2">
    <source>
        <dbReference type="ARBA" id="ARBA00007261"/>
    </source>
</evidence>
<evidence type="ECO:0000313" key="13">
    <source>
        <dbReference type="EMBL" id="EFJ16962.1"/>
    </source>
</evidence>
<evidence type="ECO:0000259" key="10">
    <source>
        <dbReference type="Pfam" id="PF05193"/>
    </source>
</evidence>
<dbReference type="Proteomes" id="UP000001514">
    <property type="component" value="Unassembled WGS sequence"/>
</dbReference>
<dbReference type="GO" id="GO:0004222">
    <property type="term" value="F:metalloendopeptidase activity"/>
    <property type="evidence" value="ECO:0007669"/>
    <property type="project" value="InterPro"/>
</dbReference>
<dbReference type="Pfam" id="PF05193">
    <property type="entry name" value="Peptidase_M16_C"/>
    <property type="match status" value="1"/>
</dbReference>